<dbReference type="Proteomes" id="UP000002009">
    <property type="component" value="Chromosome 12"/>
</dbReference>
<evidence type="ECO:0000256" key="2">
    <source>
        <dbReference type="ARBA" id="ARBA00007441"/>
    </source>
</evidence>
<protein>
    <submittedName>
        <fullName evidence="8">Aspartate/tyrosine/aromatic aminotransferase</fullName>
    </submittedName>
</protein>
<dbReference type="InterPro" id="IPR027471">
    <property type="entry name" value="YbeD-like_sf"/>
</dbReference>
<evidence type="ECO:0000256" key="6">
    <source>
        <dbReference type="SAM" id="MobiDB-lite"/>
    </source>
</evidence>
<dbReference type="GO" id="GO:0008483">
    <property type="term" value="F:transaminase activity"/>
    <property type="evidence" value="ECO:0007669"/>
    <property type="project" value="UniProtKB-KW"/>
</dbReference>
<gene>
    <name evidence="8" type="ORF">MICPUN_86848</name>
</gene>
<reference evidence="8 9" key="1">
    <citation type="journal article" date="2009" name="Science">
        <title>Green evolution and dynamic adaptations revealed by genomes of the marine picoeukaryotes Micromonas.</title>
        <authorList>
            <person name="Worden A.Z."/>
            <person name="Lee J.H."/>
            <person name="Mock T."/>
            <person name="Rouze P."/>
            <person name="Simmons M.P."/>
            <person name="Aerts A.L."/>
            <person name="Allen A.E."/>
            <person name="Cuvelier M.L."/>
            <person name="Derelle E."/>
            <person name="Everett M.V."/>
            <person name="Foulon E."/>
            <person name="Grimwood J."/>
            <person name="Gundlach H."/>
            <person name="Henrissat B."/>
            <person name="Napoli C."/>
            <person name="McDonald S.M."/>
            <person name="Parker M.S."/>
            <person name="Rombauts S."/>
            <person name="Salamov A."/>
            <person name="Von Dassow P."/>
            <person name="Badger J.H."/>
            <person name="Coutinho P.M."/>
            <person name="Demir E."/>
            <person name="Dubchak I."/>
            <person name="Gentemann C."/>
            <person name="Eikrem W."/>
            <person name="Gready J.E."/>
            <person name="John U."/>
            <person name="Lanier W."/>
            <person name="Lindquist E.A."/>
            <person name="Lucas S."/>
            <person name="Mayer K.F."/>
            <person name="Moreau H."/>
            <person name="Not F."/>
            <person name="Otillar R."/>
            <person name="Panaud O."/>
            <person name="Pangilinan J."/>
            <person name="Paulsen I."/>
            <person name="Piegu B."/>
            <person name="Poliakov A."/>
            <person name="Robbens S."/>
            <person name="Schmutz J."/>
            <person name="Toulza E."/>
            <person name="Wyss T."/>
            <person name="Zelensky A."/>
            <person name="Zhou K."/>
            <person name="Armbrust E.V."/>
            <person name="Bhattacharya D."/>
            <person name="Goodenough U.W."/>
            <person name="Van de Peer Y."/>
            <person name="Grigoriev I.V."/>
        </authorList>
    </citation>
    <scope>NUCLEOTIDE SEQUENCE [LARGE SCALE GENOMIC DNA]</scope>
    <source>
        <strain evidence="9">RCC299 / NOUM17</strain>
    </source>
</reference>
<keyword evidence="4 8" id="KW-0808">Transferase</keyword>
<dbReference type="GeneID" id="8247938"/>
<keyword evidence="5" id="KW-0663">Pyridoxal phosphate</keyword>
<dbReference type="eggNOG" id="KOG0257">
    <property type="taxonomic scope" value="Eukaryota"/>
</dbReference>
<dbReference type="GO" id="GO:0030170">
    <property type="term" value="F:pyridoxal phosphate binding"/>
    <property type="evidence" value="ECO:0007669"/>
    <property type="project" value="InterPro"/>
</dbReference>
<dbReference type="Gene3D" id="3.40.640.10">
    <property type="entry name" value="Type I PLP-dependent aspartate aminotransferase-like (Major domain)"/>
    <property type="match status" value="1"/>
</dbReference>
<dbReference type="Pfam" id="PF04359">
    <property type="entry name" value="DUF493"/>
    <property type="match status" value="1"/>
</dbReference>
<evidence type="ECO:0000256" key="3">
    <source>
        <dbReference type="ARBA" id="ARBA00022576"/>
    </source>
</evidence>
<dbReference type="SUPFAM" id="SSF117991">
    <property type="entry name" value="YbeD/HP0495-like"/>
    <property type="match status" value="1"/>
</dbReference>
<dbReference type="RefSeq" id="XP_002509287.1">
    <property type="nucleotide sequence ID" value="XM_002509241.1"/>
</dbReference>
<dbReference type="InterPro" id="IPR015424">
    <property type="entry name" value="PyrdxlP-dep_Trfase"/>
</dbReference>
<dbReference type="STRING" id="296587.C1FJ82"/>
<evidence type="ECO:0000256" key="1">
    <source>
        <dbReference type="ARBA" id="ARBA00001933"/>
    </source>
</evidence>
<dbReference type="Gene3D" id="3.30.70.260">
    <property type="match status" value="1"/>
</dbReference>
<dbReference type="InterPro" id="IPR015421">
    <property type="entry name" value="PyrdxlP-dep_Trfase_major"/>
</dbReference>
<sequence>MTASAIAIPARILLSRRPRVSRAPVGRGGASRVVSVRAAAGNRLRGKKEYVPTDRVASLQNEGAYAVLAAANALEAKGKDIVHLEIGQPGFPSPAHVVDAGVEAITGGKTKYSNPSGIPNLKRAIAEYVTRTRGVATSPAQVVVGPGAKPGLFFPTLALVQPGDEVMYPDPGFPTYRAMIEVAGATPVPVPLRPDGASFDMAAFRSKVSDRTKLIVLNSPANPTGGVMPREDVEEVAAIATSADAWVLSDEIYSRLTYDQSEGATSAYSLPDMKERTVLVDGFSKTYCMTGWRLGWAVMPEALAARTELLAVHSYGCVATFTQEAGVAALEGPQDQVDEMVAEYKKRRDFVVSALNAIDGVECPIPAGAFYAFPDVSSFGMTSKQIANLLLNEGGVAVLPGTDFGANGEGKIRLSYVGDMDTLKEGCARIAKVLGKLSSEKKDDDSSKEKKSNDNSSYIITPDSSKGNVGNAMPVIGGGGGGLGANMTWEELDEKVNTYPMDRKFQAIGEGGQSFIDEVVALIEKALGRSVPSGNVTTRPSKKGKYVAVNVTVRLENGNEVLEVYGALKSCERVKWFL</sequence>
<evidence type="ECO:0000313" key="9">
    <source>
        <dbReference type="Proteomes" id="UP000002009"/>
    </source>
</evidence>
<dbReference type="InParanoid" id="C1FJ82"/>
<proteinExistence type="inferred from homology"/>
<dbReference type="Gene3D" id="3.90.1150.10">
    <property type="entry name" value="Aspartate Aminotransferase, domain 1"/>
    <property type="match status" value="1"/>
</dbReference>
<accession>C1FJ82</accession>
<dbReference type="AlphaFoldDB" id="C1FJ82"/>
<dbReference type="PANTHER" id="PTHR46383">
    <property type="entry name" value="ASPARTATE AMINOTRANSFERASE"/>
    <property type="match status" value="1"/>
</dbReference>
<comment type="cofactor">
    <cofactor evidence="1">
        <name>pyridoxal 5'-phosphate</name>
        <dbReference type="ChEBI" id="CHEBI:597326"/>
    </cofactor>
</comment>
<organism evidence="8 9">
    <name type="scientific">Micromonas commoda (strain RCC299 / NOUM17 / CCMP2709)</name>
    <name type="common">Picoplanktonic green alga</name>
    <dbReference type="NCBI Taxonomy" id="296587"/>
    <lineage>
        <taxon>Eukaryota</taxon>
        <taxon>Viridiplantae</taxon>
        <taxon>Chlorophyta</taxon>
        <taxon>Mamiellophyceae</taxon>
        <taxon>Mamiellales</taxon>
        <taxon>Mamiellaceae</taxon>
        <taxon>Micromonas</taxon>
    </lineage>
</organism>
<dbReference type="CDD" id="cd00609">
    <property type="entry name" value="AAT_like"/>
    <property type="match status" value="1"/>
</dbReference>
<comment type="similarity">
    <text evidence="2">Belongs to the class-I pyridoxal-phosphate-dependent aminotransferase family.</text>
</comment>
<dbReference type="InterPro" id="IPR050596">
    <property type="entry name" value="AspAT/PAT-like"/>
</dbReference>
<evidence type="ECO:0000256" key="4">
    <source>
        <dbReference type="ARBA" id="ARBA00022679"/>
    </source>
</evidence>
<dbReference type="InterPro" id="IPR007454">
    <property type="entry name" value="UPF0250_YbeD-like"/>
</dbReference>
<dbReference type="InterPro" id="IPR015422">
    <property type="entry name" value="PyrdxlP-dep_Trfase_small"/>
</dbReference>
<feature type="domain" description="Aminotransferase class I/classII large" evidence="7">
    <location>
        <begin position="80"/>
        <end position="430"/>
    </location>
</feature>
<dbReference type="PANTHER" id="PTHR46383:SF1">
    <property type="entry name" value="ASPARTATE AMINOTRANSFERASE"/>
    <property type="match status" value="1"/>
</dbReference>
<name>C1FJ82_MICCC</name>
<evidence type="ECO:0000256" key="5">
    <source>
        <dbReference type="ARBA" id="ARBA00022898"/>
    </source>
</evidence>
<dbReference type="KEGG" id="mis:MICPUN_86848"/>
<dbReference type="Pfam" id="PF00155">
    <property type="entry name" value="Aminotran_1_2"/>
    <property type="match status" value="1"/>
</dbReference>
<evidence type="ECO:0000313" key="8">
    <source>
        <dbReference type="EMBL" id="ACO70545.1"/>
    </source>
</evidence>
<dbReference type="GO" id="GO:0006520">
    <property type="term" value="P:amino acid metabolic process"/>
    <property type="evidence" value="ECO:0007669"/>
    <property type="project" value="InterPro"/>
</dbReference>
<dbReference type="OrthoDB" id="2414662at2759"/>
<evidence type="ECO:0000259" key="7">
    <source>
        <dbReference type="Pfam" id="PF00155"/>
    </source>
</evidence>
<dbReference type="SUPFAM" id="SSF53383">
    <property type="entry name" value="PLP-dependent transferases"/>
    <property type="match status" value="1"/>
</dbReference>
<feature type="region of interest" description="Disordered" evidence="6">
    <location>
        <begin position="441"/>
        <end position="466"/>
    </location>
</feature>
<keyword evidence="3 8" id="KW-0032">Aminotransferase</keyword>
<feature type="compositionally biased region" description="Basic and acidic residues" evidence="6">
    <location>
        <begin position="441"/>
        <end position="453"/>
    </location>
</feature>
<keyword evidence="9" id="KW-1185">Reference proteome</keyword>
<dbReference type="OMA" id="FCTREHF"/>
<dbReference type="EMBL" id="CP001577">
    <property type="protein sequence ID" value="ACO70545.1"/>
    <property type="molecule type" value="Genomic_DNA"/>
</dbReference>
<dbReference type="InterPro" id="IPR004839">
    <property type="entry name" value="Aminotransferase_I/II_large"/>
</dbReference>